<evidence type="ECO:0000256" key="2">
    <source>
        <dbReference type="SAM" id="MobiDB-lite"/>
    </source>
</evidence>
<evidence type="ECO:0000313" key="3">
    <source>
        <dbReference type="EMBL" id="MFO7191450.1"/>
    </source>
</evidence>
<dbReference type="EMBL" id="QGUI01000397">
    <property type="protein sequence ID" value="PZM96323.1"/>
    <property type="molecule type" value="Genomic_DNA"/>
</dbReference>
<reference evidence="3" key="4">
    <citation type="submission" date="2023-08" db="EMBL/GenBank/DDBJ databases">
        <authorList>
            <person name="Guima S.E.S."/>
            <person name="Martins L.F."/>
            <person name="Silva A.M."/>
            <person name="Setubal J.C."/>
        </authorList>
    </citation>
    <scope>NUCLEOTIDE SEQUENCE</scope>
    <source>
        <strain evidence="3">ZC4RG45</strain>
    </source>
</reference>
<accession>A0A2W4LFH6</accession>
<comment type="caution">
    <text evidence="4">The sequence shown here is derived from an EMBL/GenBank/DDBJ whole genome shotgun (WGS) entry which is preliminary data.</text>
</comment>
<evidence type="ECO:0000256" key="1">
    <source>
        <dbReference type="SAM" id="Coils"/>
    </source>
</evidence>
<proteinExistence type="predicted"/>
<dbReference type="Proteomes" id="UP000249324">
    <property type="component" value="Unassembled WGS sequence"/>
</dbReference>
<gene>
    <name evidence="3" type="ORF">DIU77_004325</name>
    <name evidence="4" type="ORF">DIU77_10960</name>
</gene>
<protein>
    <submittedName>
        <fullName evidence="4">Uncharacterized protein</fullName>
    </submittedName>
</protein>
<organism evidence="4">
    <name type="scientific">Thermocrispum agreste</name>
    <dbReference type="NCBI Taxonomy" id="37925"/>
    <lineage>
        <taxon>Bacteria</taxon>
        <taxon>Bacillati</taxon>
        <taxon>Actinomycetota</taxon>
        <taxon>Actinomycetes</taxon>
        <taxon>Pseudonocardiales</taxon>
        <taxon>Pseudonocardiaceae</taxon>
        <taxon>Thermocrispum</taxon>
    </lineage>
</organism>
<feature type="region of interest" description="Disordered" evidence="2">
    <location>
        <begin position="101"/>
        <end position="167"/>
    </location>
</feature>
<feature type="compositionally biased region" description="Low complexity" evidence="2">
    <location>
        <begin position="133"/>
        <end position="142"/>
    </location>
</feature>
<dbReference type="AlphaFoldDB" id="A0A2W4LFH6"/>
<feature type="coiled-coil region" evidence="1">
    <location>
        <begin position="16"/>
        <end position="43"/>
    </location>
</feature>
<feature type="compositionally biased region" description="Acidic residues" evidence="2">
    <location>
        <begin position="151"/>
        <end position="161"/>
    </location>
</feature>
<sequence length="167" mass="18648">MATDFSAYDDAIRNAFRELNATIAEARRELERFKERNKPTDEEISELHRLARSGELGEDMRELARLVDAGEDSWQAVFSGESPNRDLLHAHLDRMMAQNRDAVAEALADDPELEEARREVEGDGPGAPPAPPGARGQASSGPARPPRRDEPEDDDGIDDFDDYHPLR</sequence>
<reference evidence="3" key="2">
    <citation type="submission" date="2018-05" db="EMBL/GenBank/DDBJ databases">
        <authorList>
            <person name="Moura L."/>
            <person name="Setubal J.C."/>
        </authorList>
    </citation>
    <scope>NUCLEOTIDE SEQUENCE</scope>
    <source>
        <strain evidence="3">ZC4RG45</strain>
    </source>
</reference>
<keyword evidence="1" id="KW-0175">Coiled coil</keyword>
<reference evidence="3 5" key="3">
    <citation type="journal article" date="2021" name="BMC Genomics">
        <title>Genome-resolved metagenome and metatranscriptome analyses of thermophilic composting reveal key bacterial players and their metabolic interactions.</title>
        <authorList>
            <person name="Braga L.P.P."/>
            <person name="Pereira R.V."/>
            <person name="Martins L.F."/>
            <person name="Moura L.M.S."/>
            <person name="Sanchez F.B."/>
            <person name="Patane J.S.L."/>
            <person name="da Silva A.M."/>
            <person name="Setubal J.C."/>
        </authorList>
    </citation>
    <scope>NUCLEOTIDE SEQUENCE [LARGE SCALE GENOMIC DNA]</scope>
    <source>
        <strain evidence="3">ZC4RG45</strain>
    </source>
</reference>
<reference evidence="4" key="1">
    <citation type="submission" date="2018-05" db="EMBL/GenBank/DDBJ databases">
        <authorList>
            <person name="Lanie J.A."/>
            <person name="Ng W.-L."/>
            <person name="Kazmierczak K.M."/>
            <person name="Andrzejewski T.M."/>
            <person name="Davidsen T.M."/>
            <person name="Wayne K.J."/>
            <person name="Tettelin H."/>
            <person name="Glass J.I."/>
            <person name="Rusch D."/>
            <person name="Podicherti R."/>
            <person name="Tsui H.-C.T."/>
            <person name="Winkler M.E."/>
        </authorList>
    </citation>
    <scope>NUCLEOTIDE SEQUENCE</scope>
    <source>
        <strain evidence="4">ZC4RG45</strain>
    </source>
</reference>
<evidence type="ECO:0000313" key="4">
    <source>
        <dbReference type="EMBL" id="PZM96323.1"/>
    </source>
</evidence>
<dbReference type="EMBL" id="QGUI02000030">
    <property type="protein sequence ID" value="MFO7191450.1"/>
    <property type="molecule type" value="Genomic_DNA"/>
</dbReference>
<name>A0A2W4LFH6_9PSEU</name>
<dbReference type="STRING" id="1111738.GCA_000427905_02481"/>
<evidence type="ECO:0000313" key="5">
    <source>
        <dbReference type="Proteomes" id="UP000249324"/>
    </source>
</evidence>